<comment type="caution">
    <text evidence="6">The sequence shown here is derived from an EMBL/GenBank/DDBJ whole genome shotgun (WGS) entry which is preliminary data.</text>
</comment>
<protein>
    <recommendedName>
        <fullName evidence="5">Phospholipid/glycerol acyltransferase domain-containing protein</fullName>
    </recommendedName>
</protein>
<dbReference type="SUPFAM" id="SSF69593">
    <property type="entry name" value="Glycerol-3-phosphate (1)-acyltransferase"/>
    <property type="match status" value="1"/>
</dbReference>
<dbReference type="GO" id="GO:0005783">
    <property type="term" value="C:endoplasmic reticulum"/>
    <property type="evidence" value="ECO:0007669"/>
    <property type="project" value="TreeGrafter"/>
</dbReference>
<dbReference type="EMBL" id="CAJNON010000178">
    <property type="protein sequence ID" value="CAF1071740.1"/>
    <property type="molecule type" value="Genomic_DNA"/>
</dbReference>
<feature type="transmembrane region" description="Helical" evidence="4">
    <location>
        <begin position="12"/>
        <end position="35"/>
    </location>
</feature>
<evidence type="ECO:0000256" key="1">
    <source>
        <dbReference type="ARBA" id="ARBA00008655"/>
    </source>
</evidence>
<dbReference type="InterPro" id="IPR032098">
    <property type="entry name" value="Acyltransf_C"/>
</dbReference>
<name>A0A814LWB5_9BILA</name>
<reference evidence="6" key="1">
    <citation type="submission" date="2021-02" db="EMBL/GenBank/DDBJ databases">
        <authorList>
            <person name="Nowell W R."/>
        </authorList>
    </citation>
    <scope>NUCLEOTIDE SEQUENCE</scope>
</reference>
<dbReference type="GO" id="GO:0016746">
    <property type="term" value="F:acyltransferase activity"/>
    <property type="evidence" value="ECO:0007669"/>
    <property type="project" value="UniProtKB-KW"/>
</dbReference>
<dbReference type="GO" id="GO:0005739">
    <property type="term" value="C:mitochondrion"/>
    <property type="evidence" value="ECO:0007669"/>
    <property type="project" value="TreeGrafter"/>
</dbReference>
<dbReference type="Pfam" id="PF01553">
    <property type="entry name" value="Acyltransferase"/>
    <property type="match status" value="1"/>
</dbReference>
<evidence type="ECO:0000313" key="8">
    <source>
        <dbReference type="Proteomes" id="UP000663891"/>
    </source>
</evidence>
<feature type="transmembrane region" description="Helical" evidence="4">
    <location>
        <begin position="329"/>
        <end position="348"/>
    </location>
</feature>
<dbReference type="AlphaFoldDB" id="A0A814LWB5"/>
<dbReference type="CDD" id="cd07990">
    <property type="entry name" value="LPLAT_LCLAT1-like"/>
    <property type="match status" value="1"/>
</dbReference>
<keyword evidence="4" id="KW-1133">Transmembrane helix</keyword>
<evidence type="ECO:0000259" key="5">
    <source>
        <dbReference type="SMART" id="SM00563"/>
    </source>
</evidence>
<dbReference type="PANTHER" id="PTHR10983">
    <property type="entry name" value="1-ACYLGLYCEROL-3-PHOSPHATE ACYLTRANSFERASE-RELATED"/>
    <property type="match status" value="1"/>
</dbReference>
<keyword evidence="3" id="KW-0012">Acyltransferase</keyword>
<keyword evidence="4" id="KW-0472">Membrane</keyword>
<dbReference type="InterPro" id="IPR002123">
    <property type="entry name" value="Plipid/glycerol_acylTrfase"/>
</dbReference>
<dbReference type="Pfam" id="PF16076">
    <property type="entry name" value="Acyltransf_C"/>
    <property type="match status" value="1"/>
</dbReference>
<evidence type="ECO:0000256" key="2">
    <source>
        <dbReference type="ARBA" id="ARBA00022679"/>
    </source>
</evidence>
<dbReference type="PANTHER" id="PTHR10983:SF73">
    <property type="entry name" value="1-ACYL-SN-GLYCEROL-3-PHOSPHATE ACYLTRANSFERASE EPSILON"/>
    <property type="match status" value="1"/>
</dbReference>
<keyword evidence="4" id="KW-0812">Transmembrane</keyword>
<gene>
    <name evidence="7" type="ORF">OKA104_LOCUS15520</name>
    <name evidence="6" type="ORF">VCS650_LOCUS18517</name>
</gene>
<dbReference type="Proteomes" id="UP000663881">
    <property type="component" value="Unassembled WGS sequence"/>
</dbReference>
<dbReference type="SMART" id="SM00563">
    <property type="entry name" value="PlsC"/>
    <property type="match status" value="1"/>
</dbReference>
<accession>A0A814LWB5</accession>
<evidence type="ECO:0000313" key="7">
    <source>
        <dbReference type="EMBL" id="CAF3748150.1"/>
    </source>
</evidence>
<organism evidence="6 8">
    <name type="scientific">Adineta steineri</name>
    <dbReference type="NCBI Taxonomy" id="433720"/>
    <lineage>
        <taxon>Eukaryota</taxon>
        <taxon>Metazoa</taxon>
        <taxon>Spiralia</taxon>
        <taxon>Gnathifera</taxon>
        <taxon>Rotifera</taxon>
        <taxon>Eurotatoria</taxon>
        <taxon>Bdelloidea</taxon>
        <taxon>Adinetida</taxon>
        <taxon>Adinetidae</taxon>
        <taxon>Adineta</taxon>
    </lineage>
</organism>
<evidence type="ECO:0000313" key="6">
    <source>
        <dbReference type="EMBL" id="CAF1071740.1"/>
    </source>
</evidence>
<keyword evidence="2" id="KW-0808">Transferase</keyword>
<sequence>MLSWLLFVKNSLRMAIPIITLFGSAPIFFVTWFIMRFITLICFSQQIYRRWDDYLYSFYQKLVLFFFENWTHTKIYLYGDHEEILRQKENVLYISNHQSSVDWIIANMLAIRQGSLGHIRYILKNDLKWIPLYGFYFEQHGCIYVRRNDKGDLDRVEKGIRQIRSNGLPVWLVIFPEGTRYNPEKNQDSIERSREFAQKKGVPPFDHVLYPRTGATIAAINALKDKLDAVYDITVVYSPTYDKNRQIRLAASSMIEYLQDQTKELHIHISRIPMNSIPHETNEQISDWLYQRFIIKDQLLKHFYDQNHSKDNPFNISTNQKGIQAQSTLNLTIFSILFFLLTTLILLLTPQGRAFYLKICLFGTPISLLWMHLFPPNKYI</sequence>
<dbReference type="Proteomes" id="UP000663891">
    <property type="component" value="Unassembled WGS sequence"/>
</dbReference>
<dbReference type="EMBL" id="CAJOAY010000855">
    <property type="protein sequence ID" value="CAF3748150.1"/>
    <property type="molecule type" value="Genomic_DNA"/>
</dbReference>
<proteinExistence type="inferred from homology"/>
<evidence type="ECO:0000256" key="3">
    <source>
        <dbReference type="ARBA" id="ARBA00023315"/>
    </source>
</evidence>
<evidence type="ECO:0000256" key="4">
    <source>
        <dbReference type="SAM" id="Phobius"/>
    </source>
</evidence>
<comment type="similarity">
    <text evidence="1">Belongs to the 1-acyl-sn-glycerol-3-phosphate acyltransferase family.</text>
</comment>
<dbReference type="GO" id="GO:0036149">
    <property type="term" value="P:phosphatidylinositol acyl-chain remodeling"/>
    <property type="evidence" value="ECO:0007669"/>
    <property type="project" value="TreeGrafter"/>
</dbReference>
<feature type="domain" description="Phospholipid/glycerol acyltransferase" evidence="5">
    <location>
        <begin position="91"/>
        <end position="217"/>
    </location>
</feature>
<dbReference type="OrthoDB" id="189226at2759"/>
<feature type="transmembrane region" description="Helical" evidence="4">
    <location>
        <begin position="355"/>
        <end position="374"/>
    </location>
</feature>